<dbReference type="GO" id="GO:0046872">
    <property type="term" value="F:metal ion binding"/>
    <property type="evidence" value="ECO:0007669"/>
    <property type="project" value="UniProtKB-KW"/>
</dbReference>
<feature type="signal peptide" evidence="17">
    <location>
        <begin position="1"/>
        <end position="16"/>
    </location>
</feature>
<dbReference type="InterPro" id="IPR005103">
    <property type="entry name" value="AA9_LPMO"/>
</dbReference>
<evidence type="ECO:0000256" key="13">
    <source>
        <dbReference type="ARBA" id="ARBA00044502"/>
    </source>
</evidence>
<evidence type="ECO:0000256" key="2">
    <source>
        <dbReference type="ARBA" id="ARBA00004613"/>
    </source>
</evidence>
<dbReference type="GO" id="GO:0004497">
    <property type="term" value="F:monooxygenase activity"/>
    <property type="evidence" value="ECO:0007669"/>
    <property type="project" value="UniProtKB-KW"/>
</dbReference>
<feature type="region of interest" description="Disordered" evidence="16">
    <location>
        <begin position="265"/>
        <end position="295"/>
    </location>
</feature>
<evidence type="ECO:0000256" key="6">
    <source>
        <dbReference type="ARBA" id="ARBA00023001"/>
    </source>
</evidence>
<keyword evidence="3 15" id="KW-0964">Secreted</keyword>
<comment type="similarity">
    <text evidence="13">Belongs to the polysaccharide monooxygenase AA9 family.</text>
</comment>
<dbReference type="SUPFAM" id="SSF57180">
    <property type="entry name" value="Cellulose-binding domain"/>
    <property type="match status" value="1"/>
</dbReference>
<keyword evidence="4" id="KW-0479">Metal-binding</keyword>
<organism evidence="19 20">
    <name type="scientific">Coprinopsis marcescibilis</name>
    <name type="common">Agaric fungus</name>
    <name type="synonym">Psathyrella marcescibilis</name>
    <dbReference type="NCBI Taxonomy" id="230819"/>
    <lineage>
        <taxon>Eukaryota</taxon>
        <taxon>Fungi</taxon>
        <taxon>Dikarya</taxon>
        <taxon>Basidiomycota</taxon>
        <taxon>Agaricomycotina</taxon>
        <taxon>Agaricomycetes</taxon>
        <taxon>Agaricomycetidae</taxon>
        <taxon>Agaricales</taxon>
        <taxon>Agaricineae</taxon>
        <taxon>Psathyrellaceae</taxon>
        <taxon>Coprinopsis</taxon>
    </lineage>
</organism>
<keyword evidence="5 17" id="KW-0732">Signal</keyword>
<dbReference type="GO" id="GO:0005576">
    <property type="term" value="C:extracellular region"/>
    <property type="evidence" value="ECO:0007669"/>
    <property type="project" value="UniProtKB-SubCell"/>
</dbReference>
<keyword evidence="7" id="KW-0560">Oxidoreductase</keyword>
<dbReference type="PANTHER" id="PTHR33353:SF9">
    <property type="entry name" value="ENDOGLUCANASE II"/>
    <property type="match status" value="1"/>
</dbReference>
<evidence type="ECO:0000256" key="16">
    <source>
        <dbReference type="SAM" id="MobiDB-lite"/>
    </source>
</evidence>
<keyword evidence="8" id="KW-0186">Copper</keyword>
<dbReference type="PROSITE" id="PS51164">
    <property type="entry name" value="CBM1_2"/>
    <property type="match status" value="1"/>
</dbReference>
<feature type="domain" description="CBM1" evidence="18">
    <location>
        <begin position="297"/>
        <end position="333"/>
    </location>
</feature>
<dbReference type="InterPro" id="IPR035971">
    <property type="entry name" value="CBD_sf"/>
</dbReference>
<dbReference type="STRING" id="230819.A0A5C3KMN0"/>
<proteinExistence type="inferred from homology"/>
<keyword evidence="20" id="KW-1185">Reference proteome</keyword>
<dbReference type="EMBL" id="ML210277">
    <property type="protein sequence ID" value="TFK21123.1"/>
    <property type="molecule type" value="Genomic_DNA"/>
</dbReference>
<dbReference type="Proteomes" id="UP000307440">
    <property type="component" value="Unassembled WGS sequence"/>
</dbReference>
<dbReference type="PANTHER" id="PTHR33353">
    <property type="entry name" value="PUTATIVE (AFU_ORTHOLOGUE AFUA_1G12560)-RELATED"/>
    <property type="match status" value="1"/>
</dbReference>
<dbReference type="EC" id="1.14.99.56" evidence="15"/>
<evidence type="ECO:0000256" key="17">
    <source>
        <dbReference type="SAM" id="SignalP"/>
    </source>
</evidence>
<comment type="function">
    <text evidence="15">Lytic polysaccharide monooxygenase (LMPO) that depolymerizes crystalline and amorphous polysaccharides via the oxidation of scissile alpha- or beta-(1-4)-glycosidic bonds, yielding C1 and/or C4 oxidation products. Catalysis by LPMOs requires the reduction of the active-site copper from Cu(II) to Cu(I) by a reducing agent and H(2)O(2) or O(2) as a cosubstrate.</text>
</comment>
<dbReference type="GO" id="GO:0008810">
    <property type="term" value="F:cellulase activity"/>
    <property type="evidence" value="ECO:0007669"/>
    <property type="project" value="UniProtKB-UniRule"/>
</dbReference>
<dbReference type="InterPro" id="IPR049892">
    <property type="entry name" value="AA9"/>
</dbReference>
<keyword evidence="11 15" id="KW-0119">Carbohydrate metabolism</keyword>
<reference evidence="19 20" key="1">
    <citation type="journal article" date="2019" name="Nat. Ecol. Evol.">
        <title>Megaphylogeny resolves global patterns of mushroom evolution.</title>
        <authorList>
            <person name="Varga T."/>
            <person name="Krizsan K."/>
            <person name="Foldi C."/>
            <person name="Dima B."/>
            <person name="Sanchez-Garcia M."/>
            <person name="Sanchez-Ramirez S."/>
            <person name="Szollosi G.J."/>
            <person name="Szarkandi J.G."/>
            <person name="Papp V."/>
            <person name="Albert L."/>
            <person name="Andreopoulos W."/>
            <person name="Angelini C."/>
            <person name="Antonin V."/>
            <person name="Barry K.W."/>
            <person name="Bougher N.L."/>
            <person name="Buchanan P."/>
            <person name="Buyck B."/>
            <person name="Bense V."/>
            <person name="Catcheside P."/>
            <person name="Chovatia M."/>
            <person name="Cooper J."/>
            <person name="Damon W."/>
            <person name="Desjardin D."/>
            <person name="Finy P."/>
            <person name="Geml J."/>
            <person name="Haridas S."/>
            <person name="Hughes K."/>
            <person name="Justo A."/>
            <person name="Karasinski D."/>
            <person name="Kautmanova I."/>
            <person name="Kiss B."/>
            <person name="Kocsube S."/>
            <person name="Kotiranta H."/>
            <person name="LaButti K.M."/>
            <person name="Lechner B.E."/>
            <person name="Liimatainen K."/>
            <person name="Lipzen A."/>
            <person name="Lukacs Z."/>
            <person name="Mihaltcheva S."/>
            <person name="Morgado L.N."/>
            <person name="Niskanen T."/>
            <person name="Noordeloos M.E."/>
            <person name="Ohm R.A."/>
            <person name="Ortiz-Santana B."/>
            <person name="Ovrebo C."/>
            <person name="Racz N."/>
            <person name="Riley R."/>
            <person name="Savchenko A."/>
            <person name="Shiryaev A."/>
            <person name="Soop K."/>
            <person name="Spirin V."/>
            <person name="Szebenyi C."/>
            <person name="Tomsovsky M."/>
            <person name="Tulloss R.E."/>
            <person name="Uehling J."/>
            <person name="Grigoriev I.V."/>
            <person name="Vagvolgyi C."/>
            <person name="Papp T."/>
            <person name="Martin F.M."/>
            <person name="Miettinen O."/>
            <person name="Hibbett D.S."/>
            <person name="Nagy L.G."/>
        </authorList>
    </citation>
    <scope>NUCLEOTIDE SEQUENCE [LARGE SCALE GENOMIC DNA]</scope>
    <source>
        <strain evidence="19 20">CBS 121175</strain>
    </source>
</reference>
<comment type="cofactor">
    <cofactor evidence="1">
        <name>Cu(2+)</name>
        <dbReference type="ChEBI" id="CHEBI:29036"/>
    </cofactor>
</comment>
<evidence type="ECO:0000256" key="4">
    <source>
        <dbReference type="ARBA" id="ARBA00022723"/>
    </source>
</evidence>
<evidence type="ECO:0000256" key="8">
    <source>
        <dbReference type="ARBA" id="ARBA00023008"/>
    </source>
</evidence>
<evidence type="ECO:0000256" key="12">
    <source>
        <dbReference type="ARBA" id="ARBA00023326"/>
    </source>
</evidence>
<dbReference type="GO" id="GO:0030248">
    <property type="term" value="F:cellulose binding"/>
    <property type="evidence" value="ECO:0007669"/>
    <property type="project" value="UniProtKB-UniRule"/>
</dbReference>
<evidence type="ECO:0000256" key="14">
    <source>
        <dbReference type="ARBA" id="ARBA00045077"/>
    </source>
</evidence>
<feature type="chain" id="PRO_5022990023" description="AA9 family lytic polysaccharide monooxygenase" evidence="17">
    <location>
        <begin position="17"/>
        <end position="333"/>
    </location>
</feature>
<comment type="catalytic activity">
    <reaction evidence="14 15">
        <text>[(1-&gt;4)-beta-D-glucosyl]n+m + reduced acceptor + O2 = 4-dehydro-beta-D-glucosyl-[(1-&gt;4)-beta-D-glucosyl]n-1 + [(1-&gt;4)-beta-D-glucosyl]m + acceptor + H2O.</text>
        <dbReference type="EC" id="1.14.99.56"/>
    </reaction>
</comment>
<evidence type="ECO:0000256" key="1">
    <source>
        <dbReference type="ARBA" id="ARBA00001973"/>
    </source>
</evidence>
<evidence type="ECO:0000256" key="15">
    <source>
        <dbReference type="RuleBase" id="RU368122"/>
    </source>
</evidence>
<evidence type="ECO:0000256" key="7">
    <source>
        <dbReference type="ARBA" id="ARBA00023002"/>
    </source>
</evidence>
<dbReference type="InterPro" id="IPR000254">
    <property type="entry name" value="CBD"/>
</dbReference>
<dbReference type="SMART" id="SM00236">
    <property type="entry name" value="fCBD"/>
    <property type="match status" value="1"/>
</dbReference>
<keyword evidence="9" id="KW-0503">Monooxygenase</keyword>
<dbReference type="AlphaFoldDB" id="A0A5C3KMN0"/>
<dbReference type="OrthoDB" id="3238762at2759"/>
<evidence type="ECO:0000256" key="9">
    <source>
        <dbReference type="ARBA" id="ARBA00023033"/>
    </source>
</evidence>
<dbReference type="GO" id="GO:0030245">
    <property type="term" value="P:cellulose catabolic process"/>
    <property type="evidence" value="ECO:0007669"/>
    <property type="project" value="UniProtKB-UniRule"/>
</dbReference>
<keyword evidence="6 15" id="KW-0136">Cellulose degradation</keyword>
<dbReference type="CDD" id="cd21175">
    <property type="entry name" value="LPMO_AA9"/>
    <property type="match status" value="1"/>
</dbReference>
<name>A0A5C3KMN0_COPMA</name>
<evidence type="ECO:0000313" key="20">
    <source>
        <dbReference type="Proteomes" id="UP000307440"/>
    </source>
</evidence>
<dbReference type="Gene3D" id="2.70.50.70">
    <property type="match status" value="1"/>
</dbReference>
<comment type="subcellular location">
    <subcellularLocation>
        <location evidence="2 15">Secreted</location>
    </subcellularLocation>
</comment>
<evidence type="ECO:0000256" key="3">
    <source>
        <dbReference type="ARBA" id="ARBA00022525"/>
    </source>
</evidence>
<keyword evidence="12 15" id="KW-0624">Polysaccharide degradation</keyword>
<dbReference type="PROSITE" id="PS00562">
    <property type="entry name" value="CBM1_1"/>
    <property type="match status" value="1"/>
</dbReference>
<protein>
    <recommendedName>
        <fullName evidence="15">AA9 family lytic polysaccharide monooxygenase</fullName>
        <ecNumber evidence="15">1.14.99.56</ecNumber>
    </recommendedName>
    <alternativeName>
        <fullName evidence="15">Endo-beta-1,4-glucanase</fullName>
    </alternativeName>
    <alternativeName>
        <fullName evidence="15">Glycosyl hydrolase 61 family protein</fullName>
    </alternativeName>
</protein>
<evidence type="ECO:0000256" key="5">
    <source>
        <dbReference type="ARBA" id="ARBA00022729"/>
    </source>
</evidence>
<feature type="compositionally biased region" description="Pro residues" evidence="16">
    <location>
        <begin position="268"/>
        <end position="289"/>
    </location>
</feature>
<evidence type="ECO:0000313" key="19">
    <source>
        <dbReference type="EMBL" id="TFK21123.1"/>
    </source>
</evidence>
<keyword evidence="10 15" id="KW-1015">Disulfide bond</keyword>
<evidence type="ECO:0000256" key="10">
    <source>
        <dbReference type="ARBA" id="ARBA00023157"/>
    </source>
</evidence>
<evidence type="ECO:0000259" key="18">
    <source>
        <dbReference type="PROSITE" id="PS51164"/>
    </source>
</evidence>
<gene>
    <name evidence="19" type="ORF">FA15DRAFT_707473</name>
</gene>
<sequence>MKVFATALLFAASAAAHSTWQHIWVNGVDGGTSCLRQAANNNPVAINSPQLACNAATNSPNVCTIKPGDKVTVEMHAQHNQRSCRNEAIGGNHYGPVLVYMANVADSRTADGASANWFKVSESGMVSNNPVYWAVQVLNDNCGHYTFTVPDIAPGNYLLRAEVIALHVAGSAGGAQFYPSCFQLNVVGSGTARPPTVKIPGAYGANDPGVLVNIHQQLSNYIIPGPRPYGYNAPPIATTRYPTTATWNTALQPSTVPTVVPPVNQEPQQPPPVIVTSNPPPATTAPPPVVTSQPAGPLQTQFGQCGGQGYSGPTQCVAPYSCKATNQWYAQCL</sequence>
<comment type="domain">
    <text evidence="15">Has a modular structure: an endo-beta-1,4-glucanase catalytic module at the N-terminus, a linker rich in serines and threonines, and a C-terminal carbohydrate-binding module (CBM).</text>
</comment>
<dbReference type="Pfam" id="PF03443">
    <property type="entry name" value="AA9"/>
    <property type="match status" value="1"/>
</dbReference>
<evidence type="ECO:0000256" key="11">
    <source>
        <dbReference type="ARBA" id="ARBA00023277"/>
    </source>
</evidence>
<accession>A0A5C3KMN0</accession>
<dbReference type="Pfam" id="PF00734">
    <property type="entry name" value="CBM_1"/>
    <property type="match status" value="1"/>
</dbReference>